<sequence length="60" mass="6208">MRLPILLISLTAAVVSAAPAPAFAESDAGLIWRDEMVDLNVVSADVEAPGGIVVLNPVDH</sequence>
<dbReference type="AlphaFoldDB" id="A0A7Z0EMT3"/>
<feature type="chain" id="PRO_5030966569" evidence="1">
    <location>
        <begin position="25"/>
        <end position="60"/>
    </location>
</feature>
<gene>
    <name evidence="2" type="ORF">HNR10_002252</name>
</gene>
<keyword evidence="1" id="KW-0732">Signal</keyword>
<reference evidence="2 3" key="1">
    <citation type="submission" date="2020-07" db="EMBL/GenBank/DDBJ databases">
        <title>Sequencing the genomes of 1000 actinobacteria strains.</title>
        <authorList>
            <person name="Klenk H.-P."/>
        </authorList>
    </citation>
    <scope>NUCLEOTIDE SEQUENCE [LARGE SCALE GENOMIC DNA]</scope>
    <source>
        <strain evidence="2 3">DSM 44442</strain>
    </source>
</reference>
<dbReference type="RefSeq" id="WP_179822979.1">
    <property type="nucleotide sequence ID" value="NZ_JACCFS010000001.1"/>
</dbReference>
<name>A0A7Z0EMT3_9ACTN</name>
<feature type="signal peptide" evidence="1">
    <location>
        <begin position="1"/>
        <end position="24"/>
    </location>
</feature>
<evidence type="ECO:0000256" key="1">
    <source>
        <dbReference type="SAM" id="SignalP"/>
    </source>
</evidence>
<dbReference type="Proteomes" id="UP000572051">
    <property type="component" value="Unassembled WGS sequence"/>
</dbReference>
<organism evidence="2 3">
    <name type="scientific">Nocardiopsis aegyptia</name>
    <dbReference type="NCBI Taxonomy" id="220378"/>
    <lineage>
        <taxon>Bacteria</taxon>
        <taxon>Bacillati</taxon>
        <taxon>Actinomycetota</taxon>
        <taxon>Actinomycetes</taxon>
        <taxon>Streptosporangiales</taxon>
        <taxon>Nocardiopsidaceae</taxon>
        <taxon>Nocardiopsis</taxon>
    </lineage>
</organism>
<keyword evidence="3" id="KW-1185">Reference proteome</keyword>
<accession>A0A7Z0EMT3</accession>
<proteinExistence type="predicted"/>
<evidence type="ECO:0000313" key="3">
    <source>
        <dbReference type="Proteomes" id="UP000572051"/>
    </source>
</evidence>
<evidence type="ECO:0000313" key="2">
    <source>
        <dbReference type="EMBL" id="NYJ34371.1"/>
    </source>
</evidence>
<dbReference type="EMBL" id="JACCFS010000001">
    <property type="protein sequence ID" value="NYJ34371.1"/>
    <property type="molecule type" value="Genomic_DNA"/>
</dbReference>
<comment type="caution">
    <text evidence="2">The sequence shown here is derived from an EMBL/GenBank/DDBJ whole genome shotgun (WGS) entry which is preliminary data.</text>
</comment>
<protein>
    <submittedName>
        <fullName evidence="2">Uncharacterized protein</fullName>
    </submittedName>
</protein>